<comment type="caution">
    <text evidence="3">The sequence shown here is derived from an EMBL/GenBank/DDBJ whole genome shotgun (WGS) entry which is preliminary data.</text>
</comment>
<dbReference type="NCBIfam" id="NF005559">
    <property type="entry name" value="PRK07231.1"/>
    <property type="match status" value="1"/>
</dbReference>
<protein>
    <submittedName>
        <fullName evidence="3">SDR family oxidoreductase</fullName>
    </submittedName>
</protein>
<dbReference type="Gene3D" id="3.40.50.720">
    <property type="entry name" value="NAD(P)-binding Rossmann-like Domain"/>
    <property type="match status" value="1"/>
</dbReference>
<dbReference type="NCBIfam" id="NF009466">
    <property type="entry name" value="PRK12826.1-2"/>
    <property type="match status" value="1"/>
</dbReference>
<dbReference type="FunFam" id="3.40.50.720:FF:000173">
    <property type="entry name" value="3-oxoacyl-[acyl-carrier protein] reductase"/>
    <property type="match status" value="1"/>
</dbReference>
<evidence type="ECO:0000256" key="1">
    <source>
        <dbReference type="ARBA" id="ARBA00006484"/>
    </source>
</evidence>
<dbReference type="SUPFAM" id="SSF51735">
    <property type="entry name" value="NAD(P)-binding Rossmann-fold domains"/>
    <property type="match status" value="1"/>
</dbReference>
<dbReference type="PRINTS" id="PR00080">
    <property type="entry name" value="SDRFAMILY"/>
</dbReference>
<dbReference type="GO" id="GO:0016616">
    <property type="term" value="F:oxidoreductase activity, acting on the CH-OH group of donors, NAD or NADP as acceptor"/>
    <property type="evidence" value="ECO:0007669"/>
    <property type="project" value="TreeGrafter"/>
</dbReference>
<dbReference type="EMBL" id="DRTT01000027">
    <property type="protein sequence ID" value="HHF98035.1"/>
    <property type="molecule type" value="Genomic_DNA"/>
</dbReference>
<keyword evidence="2" id="KW-0560">Oxidoreductase</keyword>
<dbReference type="PRINTS" id="PR00081">
    <property type="entry name" value="GDHRDH"/>
</dbReference>
<evidence type="ECO:0000256" key="2">
    <source>
        <dbReference type="ARBA" id="ARBA00023002"/>
    </source>
</evidence>
<comment type="similarity">
    <text evidence="1">Belongs to the short-chain dehydrogenases/reductases (SDR) family.</text>
</comment>
<evidence type="ECO:0000313" key="3">
    <source>
        <dbReference type="EMBL" id="HHF98035.1"/>
    </source>
</evidence>
<dbReference type="Proteomes" id="UP000886070">
    <property type="component" value="Unassembled WGS sequence"/>
</dbReference>
<proteinExistence type="inferred from homology"/>
<dbReference type="InterPro" id="IPR002347">
    <property type="entry name" value="SDR_fam"/>
</dbReference>
<accession>A0A7V5HY18</accession>
<dbReference type="PANTHER" id="PTHR42760:SF133">
    <property type="entry name" value="3-OXOACYL-[ACYL-CARRIER-PROTEIN] REDUCTASE"/>
    <property type="match status" value="1"/>
</dbReference>
<dbReference type="PANTHER" id="PTHR42760">
    <property type="entry name" value="SHORT-CHAIN DEHYDROGENASES/REDUCTASES FAMILY MEMBER"/>
    <property type="match status" value="1"/>
</dbReference>
<dbReference type="PROSITE" id="PS00061">
    <property type="entry name" value="ADH_SHORT"/>
    <property type="match status" value="1"/>
</dbReference>
<organism evidence="3">
    <name type="scientific">Aerophobetes bacterium</name>
    <dbReference type="NCBI Taxonomy" id="2030807"/>
    <lineage>
        <taxon>Bacteria</taxon>
        <taxon>Candidatus Aerophobota</taxon>
    </lineage>
</organism>
<dbReference type="AlphaFoldDB" id="A0A7V5HY18"/>
<name>A0A7V5HY18_UNCAE</name>
<gene>
    <name evidence="3" type="ORF">ENL39_00910</name>
</gene>
<dbReference type="InterPro" id="IPR036291">
    <property type="entry name" value="NAD(P)-bd_dom_sf"/>
</dbReference>
<dbReference type="InterPro" id="IPR020904">
    <property type="entry name" value="Sc_DH/Rdtase_CS"/>
</dbReference>
<dbReference type="Pfam" id="PF13561">
    <property type="entry name" value="adh_short_C2"/>
    <property type="match status" value="1"/>
</dbReference>
<reference evidence="3" key="1">
    <citation type="journal article" date="2020" name="mSystems">
        <title>Genome- and Community-Level Interaction Insights into Carbon Utilization and Element Cycling Functions of Hydrothermarchaeota in Hydrothermal Sediment.</title>
        <authorList>
            <person name="Zhou Z."/>
            <person name="Liu Y."/>
            <person name="Xu W."/>
            <person name="Pan J."/>
            <person name="Luo Z.H."/>
            <person name="Li M."/>
        </authorList>
    </citation>
    <scope>NUCLEOTIDE SEQUENCE [LARGE SCALE GENOMIC DNA]</scope>
    <source>
        <strain evidence="3">HyVt-92</strain>
    </source>
</reference>
<sequence>MISLTLEGKVSIVTGGSRGIGKSIALKLAQAGSTVAIFDILEKEGKDTAEQIVSSGGKADFYRVNVTSEEDIKIAVGRVLENYGKVDFLINNAGITSRYSFTELSFDVWKKTIDVNLTGAFLCCREVIPSMIKQKSGRIVFISSASSITGSGGGAHYASSKGGINSLVRALARELAEYNILVNAVAPRNIEAETLDDIYTKEQIEALCKKIPLRRLGKPEEVAGVVLFLCSSFSTYITGQIIIVDGGRTFGT</sequence>